<dbReference type="AlphaFoldDB" id="I4B8M5"/>
<reference evidence="2 3" key="1">
    <citation type="submission" date="2012-06" db="EMBL/GenBank/DDBJ databases">
        <title>The complete chromosome of genome of Turneriella parva DSM 21527.</title>
        <authorList>
            <consortium name="US DOE Joint Genome Institute (JGI-PGF)"/>
            <person name="Lucas S."/>
            <person name="Han J."/>
            <person name="Lapidus A."/>
            <person name="Bruce D."/>
            <person name="Goodwin L."/>
            <person name="Pitluck S."/>
            <person name="Peters L."/>
            <person name="Kyrpides N."/>
            <person name="Mavromatis K."/>
            <person name="Ivanova N."/>
            <person name="Mikhailova N."/>
            <person name="Chertkov O."/>
            <person name="Detter J.C."/>
            <person name="Tapia R."/>
            <person name="Han C."/>
            <person name="Land M."/>
            <person name="Hauser L."/>
            <person name="Markowitz V."/>
            <person name="Cheng J.-F."/>
            <person name="Hugenholtz P."/>
            <person name="Woyke T."/>
            <person name="Wu D."/>
            <person name="Gronow S."/>
            <person name="Wellnitz S."/>
            <person name="Brambilla E."/>
            <person name="Klenk H.-P."/>
            <person name="Eisen J.A."/>
        </authorList>
    </citation>
    <scope>NUCLEOTIDE SEQUENCE [LARGE SCALE GENOMIC DNA]</scope>
    <source>
        <strain evidence="3">ATCC BAA-1111 / DSM 21527 / NCTC 11395 / H</strain>
    </source>
</reference>
<dbReference type="RefSeq" id="WP_014804133.1">
    <property type="nucleotide sequence ID" value="NC_018020.1"/>
</dbReference>
<dbReference type="Gene3D" id="1.10.10.1100">
    <property type="entry name" value="BFD-like [2Fe-2S]-binding domain"/>
    <property type="match status" value="1"/>
</dbReference>
<dbReference type="InterPro" id="IPR007419">
    <property type="entry name" value="BFD-like_2Fe2S-bd_dom"/>
</dbReference>
<gene>
    <name evidence="2" type="ordered locus">Turpa_2993</name>
</gene>
<organism evidence="2 3">
    <name type="scientific">Turneriella parva (strain ATCC BAA-1111 / DSM 21527 / NCTC 11395 / H)</name>
    <name type="common">Leptospira parva</name>
    <dbReference type="NCBI Taxonomy" id="869212"/>
    <lineage>
        <taxon>Bacteria</taxon>
        <taxon>Pseudomonadati</taxon>
        <taxon>Spirochaetota</taxon>
        <taxon>Spirochaetia</taxon>
        <taxon>Leptospirales</taxon>
        <taxon>Leptospiraceae</taxon>
        <taxon>Turneriella</taxon>
    </lineage>
</organism>
<keyword evidence="3" id="KW-1185">Reference proteome</keyword>
<evidence type="ECO:0000259" key="1">
    <source>
        <dbReference type="Pfam" id="PF04324"/>
    </source>
</evidence>
<feature type="domain" description="BFD-like [2Fe-2S]-binding" evidence="1">
    <location>
        <begin position="2"/>
        <end position="47"/>
    </location>
</feature>
<dbReference type="Proteomes" id="UP000006048">
    <property type="component" value="Chromosome"/>
</dbReference>
<proteinExistence type="predicted"/>
<sequence length="71" mass="7228">MIICSCANINDRKVKQALACGARTLSDVQAELGVAMGCGSCRDAVQDEISRHYGGAAGVAPAYSGELAPSV</sequence>
<dbReference type="Pfam" id="PF04324">
    <property type="entry name" value="Fer2_BFD"/>
    <property type="match status" value="1"/>
</dbReference>
<dbReference type="EMBL" id="CP002959">
    <property type="protein sequence ID" value="AFM13632.1"/>
    <property type="molecule type" value="Genomic_DNA"/>
</dbReference>
<evidence type="ECO:0000313" key="3">
    <source>
        <dbReference type="Proteomes" id="UP000006048"/>
    </source>
</evidence>
<evidence type="ECO:0000313" key="2">
    <source>
        <dbReference type="EMBL" id="AFM13632.1"/>
    </source>
</evidence>
<dbReference type="OrthoDB" id="1117882at2"/>
<name>I4B8M5_TURPD</name>
<dbReference type="InterPro" id="IPR041854">
    <property type="entry name" value="BFD-like_2Fe2S-bd_dom_sf"/>
</dbReference>
<dbReference type="HOGENOM" id="CLU_159205_3_3_12"/>
<dbReference type="STRING" id="869212.Turpa_2993"/>
<accession>I4B8M5</accession>
<dbReference type="KEGG" id="tpx:Turpa_2993"/>
<protein>
    <submittedName>
        <fullName evidence="2">BFD domain protein (2Fe-2S)-binding domain protein</fullName>
    </submittedName>
</protein>